<evidence type="ECO:0000313" key="3">
    <source>
        <dbReference type="Proteomes" id="UP000177855"/>
    </source>
</evidence>
<name>A0A1F8CLY6_9BACT</name>
<proteinExistence type="predicted"/>
<sequence length="110" mass="12402">MKEKRKEQALRRKNFFPTLILTVLLWAAAGALIYFVEPDTFGAISAFFMTIFFALLFTFSTILANTRRGLITALGLTIFLILRYLGVGNILNFLLIAGVVITAELYFSTR</sequence>
<feature type="transmembrane region" description="Helical" evidence="1">
    <location>
        <begin position="41"/>
        <end position="62"/>
    </location>
</feature>
<comment type="caution">
    <text evidence="2">The sequence shown here is derived from an EMBL/GenBank/DDBJ whole genome shotgun (WGS) entry which is preliminary data.</text>
</comment>
<accession>A0A1F8CLY6</accession>
<dbReference type="Proteomes" id="UP000177855">
    <property type="component" value="Unassembled WGS sequence"/>
</dbReference>
<keyword evidence="1" id="KW-1133">Transmembrane helix</keyword>
<organism evidence="2 3">
    <name type="scientific">Candidatus Woesebacteria bacterium RIFOXYA1_FULL_40_18</name>
    <dbReference type="NCBI Taxonomy" id="1802532"/>
    <lineage>
        <taxon>Bacteria</taxon>
        <taxon>Candidatus Woeseibacteriota</taxon>
    </lineage>
</organism>
<evidence type="ECO:0000256" key="1">
    <source>
        <dbReference type="SAM" id="Phobius"/>
    </source>
</evidence>
<dbReference type="EMBL" id="MGHS01000002">
    <property type="protein sequence ID" value="OGM77241.1"/>
    <property type="molecule type" value="Genomic_DNA"/>
</dbReference>
<reference evidence="2 3" key="1">
    <citation type="journal article" date="2016" name="Nat. Commun.">
        <title>Thousands of microbial genomes shed light on interconnected biogeochemical processes in an aquifer system.</title>
        <authorList>
            <person name="Anantharaman K."/>
            <person name="Brown C.T."/>
            <person name="Hug L.A."/>
            <person name="Sharon I."/>
            <person name="Castelle C.J."/>
            <person name="Probst A.J."/>
            <person name="Thomas B.C."/>
            <person name="Singh A."/>
            <person name="Wilkins M.J."/>
            <person name="Karaoz U."/>
            <person name="Brodie E.L."/>
            <person name="Williams K.H."/>
            <person name="Hubbard S.S."/>
            <person name="Banfield J.F."/>
        </authorList>
    </citation>
    <scope>NUCLEOTIDE SEQUENCE [LARGE SCALE GENOMIC DNA]</scope>
</reference>
<keyword evidence="1" id="KW-0472">Membrane</keyword>
<evidence type="ECO:0000313" key="2">
    <source>
        <dbReference type="EMBL" id="OGM77241.1"/>
    </source>
</evidence>
<feature type="transmembrane region" description="Helical" evidence="1">
    <location>
        <begin position="69"/>
        <end position="85"/>
    </location>
</feature>
<feature type="transmembrane region" description="Helical" evidence="1">
    <location>
        <begin position="15"/>
        <end position="35"/>
    </location>
</feature>
<feature type="transmembrane region" description="Helical" evidence="1">
    <location>
        <begin position="91"/>
        <end position="107"/>
    </location>
</feature>
<protein>
    <submittedName>
        <fullName evidence="2">Uncharacterized protein</fullName>
    </submittedName>
</protein>
<dbReference type="STRING" id="1802532.A2210_02715"/>
<dbReference type="AlphaFoldDB" id="A0A1F8CLY6"/>
<keyword evidence="1" id="KW-0812">Transmembrane</keyword>
<gene>
    <name evidence="2" type="ORF">A2210_02715</name>
</gene>